<dbReference type="Gene3D" id="1.10.10.10">
    <property type="entry name" value="Winged helix-like DNA-binding domain superfamily/Winged helix DNA-binding domain"/>
    <property type="match status" value="1"/>
</dbReference>
<evidence type="ECO:0000313" key="2">
    <source>
        <dbReference type="EMBL" id="SUK94323.1"/>
    </source>
</evidence>
<dbReference type="InterPro" id="IPR013196">
    <property type="entry name" value="HTH_11"/>
</dbReference>
<feature type="domain" description="Helix-turn-helix type 11" evidence="1">
    <location>
        <begin position="6"/>
        <end position="32"/>
    </location>
</feature>
<dbReference type="AlphaFoldDB" id="A0A380E1J1"/>
<dbReference type="GO" id="GO:0004077">
    <property type="term" value="F:biotin--[biotin carboxyl-carrier protein] ligase activity"/>
    <property type="evidence" value="ECO:0007669"/>
    <property type="project" value="UniProtKB-EC"/>
</dbReference>
<organism evidence="2 3">
    <name type="scientific">Staphylococcus aureus</name>
    <dbReference type="NCBI Taxonomy" id="1280"/>
    <lineage>
        <taxon>Bacteria</taxon>
        <taxon>Bacillati</taxon>
        <taxon>Bacillota</taxon>
        <taxon>Bacilli</taxon>
        <taxon>Bacillales</taxon>
        <taxon>Staphylococcaceae</taxon>
        <taxon>Staphylococcus</taxon>
    </lineage>
</organism>
<proteinExistence type="predicted"/>
<dbReference type="InterPro" id="IPR036388">
    <property type="entry name" value="WH-like_DNA-bd_sf"/>
</dbReference>
<dbReference type="EC" id="6.3.4.15" evidence="2"/>
<gene>
    <name evidence="2" type="ORF">NCTC5664_03323</name>
</gene>
<protein>
    <submittedName>
        <fullName evidence="2">Biotin-protein ligase / Biotin operon repressor</fullName>
        <ecNumber evidence="2">6.3.4.15</ecNumber>
    </submittedName>
</protein>
<evidence type="ECO:0000259" key="1">
    <source>
        <dbReference type="Pfam" id="PF08279"/>
    </source>
</evidence>
<dbReference type="Proteomes" id="UP000254502">
    <property type="component" value="Unassembled WGS sequence"/>
</dbReference>
<evidence type="ECO:0000313" key="3">
    <source>
        <dbReference type="Proteomes" id="UP000254502"/>
    </source>
</evidence>
<sequence>MSKYSQDVLQLLYKNKPNYISGQSIAESLNISAHCSKKSD</sequence>
<accession>A0A380E1J1</accession>
<reference evidence="2 3" key="1">
    <citation type="submission" date="2018-06" db="EMBL/GenBank/DDBJ databases">
        <authorList>
            <consortium name="Pathogen Informatics"/>
            <person name="Doyle S."/>
        </authorList>
    </citation>
    <scope>NUCLEOTIDE SEQUENCE [LARGE SCALE GENOMIC DNA]</scope>
    <source>
        <strain evidence="2 3">NCTC5664</strain>
    </source>
</reference>
<dbReference type="Pfam" id="PF08279">
    <property type="entry name" value="HTH_11"/>
    <property type="match status" value="1"/>
</dbReference>
<keyword evidence="2" id="KW-0436">Ligase</keyword>
<dbReference type="EMBL" id="UHAQ01000004">
    <property type="protein sequence ID" value="SUK94323.1"/>
    <property type="molecule type" value="Genomic_DNA"/>
</dbReference>
<name>A0A380E1J1_STAAU</name>